<sequence length="44" mass="5194">MPKSLSIYPNILSQKRPYDILWKTSRTDWIFQKNGLVVAYFFGA</sequence>
<reference evidence="1 2" key="1">
    <citation type="journal article" date="2012" name="J. Bacteriol.">
        <title>Whole-genome sequences of Bacillus subtilis and close relatives.</title>
        <authorList>
            <person name="Earl A.M."/>
            <person name="Eppinger M."/>
            <person name="Fricke W.F."/>
            <person name="Rosovitz M.J."/>
            <person name="Rasko D.A."/>
            <person name="Daugherty S."/>
            <person name="Losick R."/>
            <person name="Kolter R."/>
            <person name="Ravel J."/>
        </authorList>
    </citation>
    <scope>NUCLEOTIDE SEQUENCE [LARGE SCALE GENOMIC DNA]</scope>
    <source>
        <strain evidence="2">DSM 15029 / JCM 12233 / NBRC 101239 / NRRL B-23049 / TU-B-10</strain>
    </source>
</reference>
<dbReference type="EMBL" id="CP002905">
    <property type="protein sequence ID" value="AEP87918.1"/>
    <property type="molecule type" value="Genomic_DNA"/>
</dbReference>
<dbReference type="Proteomes" id="UP000002651">
    <property type="component" value="Chromosome"/>
</dbReference>
<dbReference type="AlphaFoldDB" id="G4NZT9"/>
<gene>
    <name evidence="1" type="ordered locus">GYO_3316</name>
</gene>
<evidence type="ECO:0000313" key="1">
    <source>
        <dbReference type="EMBL" id="AEP87918.1"/>
    </source>
</evidence>
<name>G4NZT9_BACS4</name>
<organism evidence="1 2">
    <name type="scientific">Bacillus spizizenii (strain DSM 15029 / JCM 12233 / NBRC 101239 / NRRL B-23049 / TU-B-10)</name>
    <name type="common">Bacillus subtilis subsp. spizizenii</name>
    <dbReference type="NCBI Taxonomy" id="1052585"/>
    <lineage>
        <taxon>Bacteria</taxon>
        <taxon>Bacillati</taxon>
        <taxon>Bacillota</taxon>
        <taxon>Bacilli</taxon>
        <taxon>Bacillales</taxon>
        <taxon>Bacillaceae</taxon>
        <taxon>Bacillus</taxon>
    </lineage>
</organism>
<dbReference type="KEGG" id="bst:GYO_3316"/>
<evidence type="ECO:0000313" key="2">
    <source>
        <dbReference type="Proteomes" id="UP000002651"/>
    </source>
</evidence>
<proteinExistence type="predicted"/>
<accession>G4NZT9</accession>
<protein>
    <submittedName>
        <fullName evidence="1">Uncharacterized protein</fullName>
    </submittedName>
</protein>
<keyword evidence="2" id="KW-1185">Reference proteome</keyword>
<dbReference type="HOGENOM" id="CLU_214210_0_0_9"/>